<proteinExistence type="predicted"/>
<feature type="transmembrane region" description="Helical" evidence="1">
    <location>
        <begin position="78"/>
        <end position="95"/>
    </location>
</feature>
<feature type="transmembrane region" description="Helical" evidence="1">
    <location>
        <begin position="171"/>
        <end position="192"/>
    </location>
</feature>
<dbReference type="GO" id="GO:0022857">
    <property type="term" value="F:transmembrane transporter activity"/>
    <property type="evidence" value="ECO:0007669"/>
    <property type="project" value="InterPro"/>
</dbReference>
<dbReference type="InterPro" id="IPR024529">
    <property type="entry name" value="ECF_trnsprt_substrate-spec"/>
</dbReference>
<organism evidence="2">
    <name type="scientific">uncultured Thermomicrobiales bacterium</name>
    <dbReference type="NCBI Taxonomy" id="1645740"/>
    <lineage>
        <taxon>Bacteria</taxon>
        <taxon>Pseudomonadati</taxon>
        <taxon>Thermomicrobiota</taxon>
        <taxon>Thermomicrobia</taxon>
        <taxon>Thermomicrobiales</taxon>
        <taxon>environmental samples</taxon>
    </lineage>
</organism>
<dbReference type="EMBL" id="CADCWF010000227">
    <property type="protein sequence ID" value="CAA9568525.1"/>
    <property type="molecule type" value="Genomic_DNA"/>
</dbReference>
<dbReference type="Gene3D" id="1.10.1760.20">
    <property type="match status" value="1"/>
</dbReference>
<dbReference type="AlphaFoldDB" id="A0A6J4V7D5"/>
<keyword evidence="1" id="KW-0472">Membrane</keyword>
<accession>A0A6J4V7D5</accession>
<feature type="transmembrane region" description="Helical" evidence="1">
    <location>
        <begin position="141"/>
        <end position="159"/>
    </location>
</feature>
<keyword evidence="1" id="KW-0812">Transmembrane</keyword>
<evidence type="ECO:0000256" key="1">
    <source>
        <dbReference type="SAM" id="Phobius"/>
    </source>
</evidence>
<keyword evidence="1" id="KW-1133">Transmembrane helix</keyword>
<gene>
    <name evidence="2" type="ORF">AVDCRST_MAG59-3271</name>
</gene>
<reference evidence="2" key="1">
    <citation type="submission" date="2020-02" db="EMBL/GenBank/DDBJ databases">
        <authorList>
            <person name="Meier V. D."/>
        </authorList>
    </citation>
    <scope>NUCLEOTIDE SEQUENCE</scope>
    <source>
        <strain evidence="2">AVDCRST_MAG59</strain>
    </source>
</reference>
<feature type="transmembrane region" description="Helical" evidence="1">
    <location>
        <begin position="48"/>
        <end position="66"/>
    </location>
</feature>
<feature type="transmembrane region" description="Helical" evidence="1">
    <location>
        <begin position="6"/>
        <end position="27"/>
    </location>
</feature>
<sequence>MALPVGSGLVVAVASVAGLAAFLYPFLLPALMTIGPANDDPRAAEAPLVLALVASACLTVILLELSSSERRGAPGPRAVALLAALVALDALLRLVPTIGGASPVFGLILLVGAAFGPASGFTMGALTLLISAMITGGIGPWLPYQMLAAGWVGLSAGWLRGRRSRPPAPPVLAIVAGAWGLLYGGLMNLYSWPFLAPGIESGSGIYWEAGLGIAETVERYRAYYFATSFAHDLLRAVANTVFIV</sequence>
<name>A0A6J4V7D5_9BACT</name>
<dbReference type="Pfam" id="PF12822">
    <property type="entry name" value="ECF_trnsprt"/>
    <property type="match status" value="1"/>
</dbReference>
<evidence type="ECO:0000313" key="2">
    <source>
        <dbReference type="EMBL" id="CAA9568525.1"/>
    </source>
</evidence>
<feature type="transmembrane region" description="Helical" evidence="1">
    <location>
        <begin position="107"/>
        <end position="135"/>
    </location>
</feature>
<protein>
    <submittedName>
        <fullName evidence="2">Substrate-specific component CbrT of predicted cobalamin ECF transporter</fullName>
    </submittedName>
</protein>
<feature type="non-terminal residue" evidence="2">
    <location>
        <position position="244"/>
    </location>
</feature>